<dbReference type="GO" id="GO:0015074">
    <property type="term" value="P:DNA integration"/>
    <property type="evidence" value="ECO:0007669"/>
    <property type="project" value="InterPro"/>
</dbReference>
<evidence type="ECO:0000256" key="4">
    <source>
        <dbReference type="SAM" id="MobiDB-lite"/>
    </source>
</evidence>
<feature type="compositionally biased region" description="Polar residues" evidence="4">
    <location>
        <begin position="551"/>
        <end position="569"/>
    </location>
</feature>
<evidence type="ECO:0000256" key="2">
    <source>
        <dbReference type="ARBA" id="ARBA00022737"/>
    </source>
</evidence>
<dbReference type="AlphaFoldDB" id="A0A820I7D5"/>
<dbReference type="SUPFAM" id="SSF53098">
    <property type="entry name" value="Ribonuclease H-like"/>
    <property type="match status" value="1"/>
</dbReference>
<dbReference type="InterPro" id="IPR032675">
    <property type="entry name" value="LRR_dom_sf"/>
</dbReference>
<feature type="coiled-coil region" evidence="3">
    <location>
        <begin position="1048"/>
        <end position="1159"/>
    </location>
</feature>
<dbReference type="EMBL" id="CAJOBP010001694">
    <property type="protein sequence ID" value="CAF4304419.1"/>
    <property type="molecule type" value="Genomic_DNA"/>
</dbReference>
<feature type="coiled-coil region" evidence="3">
    <location>
        <begin position="737"/>
        <end position="778"/>
    </location>
</feature>
<dbReference type="PROSITE" id="PS51450">
    <property type="entry name" value="LRR"/>
    <property type="match status" value="4"/>
</dbReference>
<feature type="region of interest" description="Disordered" evidence="4">
    <location>
        <begin position="490"/>
        <end position="580"/>
    </location>
</feature>
<dbReference type="InterPro" id="IPR025875">
    <property type="entry name" value="Leu-rich_rpt_4"/>
</dbReference>
<dbReference type="InterPro" id="IPR003591">
    <property type="entry name" value="Leu-rich_rpt_typical-subtyp"/>
</dbReference>
<protein>
    <recommendedName>
        <fullName evidence="5">Integrase catalytic domain-containing protein</fullName>
    </recommendedName>
</protein>
<sequence>MSSKFKFWIRTSFRVMEIGSSDIIYNIKNNTPLITHEKIYEKINECHIAVGHSGRDKTWAEVKSRFSGIPQQAVSLFINICDACQIRRSFPKTPCGKPIISIGFLTRLQVDLIDMRSVQYNGFTFIMHVKDHFTKFSWLFSLPTKEARHVALNLKYIFYTFGPPKILQSDNGKEFVTNIILNPKLDWPDLIIINGRPRHPQSQGLVERANAFVKKILGKWLETNNSLDWPSGLGPVMLAINNCTSQNYNHNNDQININSNDISLMGHGIKNLDEILLNKNLNSINFHSNEIERINGLQGLINLTHLDLSSNNITRIQGLESLISLTTLNLSSNKIVVVEGLFSLKKLTWLNLSYNKIEYLQGFQDLWGNEFNLNIIQIHGNHIDSLDDVIKYMNGLSRLEHLTLRENPISKICDYRLKLFNHLRRLTSLDGLDKHGNKHINSQPLNGIEQYIHLSNQTKDQLIDSSNSLSDQYPKIAAALNSFRYNPREFQSSTTSTANDIHNESCSELDNDSISHHRKKDVKETRKRLLTDDKHSVESQLSDIETDSRNNKNSQSNLKTNHKQSTPRQKSTRNKNHSSLSNICSNELIEEQTGRFSINYDRNLLNPRRERDCDEFNENNKFYLSISNELDSERNKRYQAEQQIKQLNLIINQLKQKGSKTNENLLEELNDKHKQLLNDEKSKFRDLTSIVDDYKKRLQTTEDQLCSYKKAQETNLQLIKTLENNLTKSDTENHQIKINQNEKVKRLEDENHKVKYENDSLEKELSRIKEQLRQCQELCTNKDIQHKQEVDKCRIDLQSNEVQFYIKQEIQRKEDFFQNQSKIQQEKLESLALEYKKLENEFRDALKIEQRRYIELLKTNEILRQENELFQSSSTNTKQNQESDKKIMNDLMMLVREQKTRLQEKSKINENALSENKNLKMKLEKAVEELRKIREQILVLQKERKEINSRFQAHESILSALKEEKKLWTQELTHQGVSLAQDRGRLESTIEILNSEISTLKKQLDKQVDTSKIKQTIIESQLDTIQKLKDGIVERDETIKKTREQFLLDKKEFEKQIQEEQMVNQELQDKYDNACEKKDSLKTNFNLIQQELEKTKSDYKELEAKVHERDDDFRRQFEVIEHGHRQTINEIRKTYEDKLEQSQSRINQIEDEMRLILNETNQQKLKWQQRIKHLNHFINDLQQNN</sequence>
<evidence type="ECO:0000256" key="1">
    <source>
        <dbReference type="ARBA" id="ARBA00022614"/>
    </source>
</evidence>
<name>A0A820I7D5_9BILA</name>
<feature type="coiled-coil region" evidence="3">
    <location>
        <begin position="902"/>
        <end position="1010"/>
    </location>
</feature>
<dbReference type="InterPro" id="IPR001584">
    <property type="entry name" value="Integrase_cat-core"/>
</dbReference>
<keyword evidence="7" id="KW-1185">Reference proteome</keyword>
<dbReference type="GO" id="GO:0005737">
    <property type="term" value="C:cytoplasm"/>
    <property type="evidence" value="ECO:0007669"/>
    <property type="project" value="TreeGrafter"/>
</dbReference>
<dbReference type="Gene3D" id="3.30.420.10">
    <property type="entry name" value="Ribonuclease H-like superfamily/Ribonuclease H"/>
    <property type="match status" value="1"/>
</dbReference>
<dbReference type="PROSITE" id="PS50994">
    <property type="entry name" value="INTEGRASE"/>
    <property type="match status" value="1"/>
</dbReference>
<dbReference type="SUPFAM" id="SSF52075">
    <property type="entry name" value="Outer arm dynein light chain 1"/>
    <property type="match status" value="1"/>
</dbReference>
<evidence type="ECO:0000313" key="7">
    <source>
        <dbReference type="Proteomes" id="UP000663873"/>
    </source>
</evidence>
<proteinExistence type="predicted"/>
<dbReference type="SMART" id="SM00369">
    <property type="entry name" value="LRR_TYP"/>
    <property type="match status" value="3"/>
</dbReference>
<dbReference type="InterPro" id="IPR001611">
    <property type="entry name" value="Leu-rich_rpt"/>
</dbReference>
<accession>A0A820I7D5</accession>
<dbReference type="InterPro" id="IPR036397">
    <property type="entry name" value="RNaseH_sf"/>
</dbReference>
<dbReference type="Pfam" id="PF12799">
    <property type="entry name" value="LRR_4"/>
    <property type="match status" value="1"/>
</dbReference>
<dbReference type="PANTHER" id="PTHR15454:SF34">
    <property type="entry name" value="LEUCINE-RICH REPEAT AND COILED-COIL DOMAIN-CONTAINING PROTEIN 1"/>
    <property type="match status" value="1"/>
</dbReference>
<keyword evidence="2" id="KW-0677">Repeat</keyword>
<evidence type="ECO:0000256" key="3">
    <source>
        <dbReference type="SAM" id="Coils"/>
    </source>
</evidence>
<evidence type="ECO:0000313" key="6">
    <source>
        <dbReference type="EMBL" id="CAF4304419.1"/>
    </source>
</evidence>
<dbReference type="Gene3D" id="3.80.10.10">
    <property type="entry name" value="Ribonuclease Inhibitor"/>
    <property type="match status" value="1"/>
</dbReference>
<keyword evidence="1" id="KW-0433">Leucine-rich repeat</keyword>
<feature type="compositionally biased region" description="Basic and acidic residues" evidence="4">
    <location>
        <begin position="521"/>
        <end position="537"/>
    </location>
</feature>
<keyword evidence="3" id="KW-0175">Coiled coil</keyword>
<dbReference type="InterPro" id="IPR012337">
    <property type="entry name" value="RNaseH-like_sf"/>
</dbReference>
<feature type="coiled-coil region" evidence="3">
    <location>
        <begin position="630"/>
        <end position="704"/>
    </location>
</feature>
<evidence type="ECO:0000259" key="5">
    <source>
        <dbReference type="PROSITE" id="PS50994"/>
    </source>
</evidence>
<gene>
    <name evidence="6" type="ORF">UJA718_LOCUS12850</name>
</gene>
<reference evidence="6" key="1">
    <citation type="submission" date="2021-02" db="EMBL/GenBank/DDBJ databases">
        <authorList>
            <person name="Nowell W R."/>
        </authorList>
    </citation>
    <scope>NUCLEOTIDE SEQUENCE</scope>
</reference>
<feature type="coiled-coil region" evidence="3">
    <location>
        <begin position="821"/>
        <end position="866"/>
    </location>
</feature>
<dbReference type="SMART" id="SM00365">
    <property type="entry name" value="LRR_SD22"/>
    <property type="match status" value="5"/>
</dbReference>
<feature type="domain" description="Integrase catalytic" evidence="5">
    <location>
        <begin position="90"/>
        <end position="242"/>
    </location>
</feature>
<dbReference type="GO" id="GO:0003676">
    <property type="term" value="F:nucleic acid binding"/>
    <property type="evidence" value="ECO:0007669"/>
    <property type="project" value="InterPro"/>
</dbReference>
<dbReference type="Proteomes" id="UP000663873">
    <property type="component" value="Unassembled WGS sequence"/>
</dbReference>
<feature type="compositionally biased region" description="Polar residues" evidence="4">
    <location>
        <begin position="490"/>
        <end position="508"/>
    </location>
</feature>
<comment type="caution">
    <text evidence="6">The sequence shown here is derived from an EMBL/GenBank/DDBJ whole genome shotgun (WGS) entry which is preliminary data.</text>
</comment>
<organism evidence="6 7">
    <name type="scientific">Rotaria socialis</name>
    <dbReference type="NCBI Taxonomy" id="392032"/>
    <lineage>
        <taxon>Eukaryota</taxon>
        <taxon>Metazoa</taxon>
        <taxon>Spiralia</taxon>
        <taxon>Gnathifera</taxon>
        <taxon>Rotifera</taxon>
        <taxon>Eurotatoria</taxon>
        <taxon>Bdelloidea</taxon>
        <taxon>Philodinida</taxon>
        <taxon>Philodinidae</taxon>
        <taxon>Rotaria</taxon>
    </lineage>
</organism>
<dbReference type="PANTHER" id="PTHR15454">
    <property type="entry name" value="NISCHARIN RELATED"/>
    <property type="match status" value="1"/>
</dbReference>